<proteinExistence type="predicted"/>
<dbReference type="Proteomes" id="UP001432322">
    <property type="component" value="Unassembled WGS sequence"/>
</dbReference>
<accession>A0AAV5WXJ5</accession>
<protein>
    <submittedName>
        <fullName evidence="1">Uncharacterized protein</fullName>
    </submittedName>
</protein>
<dbReference type="EMBL" id="BTSY01000007">
    <property type="protein sequence ID" value="GMT35438.1"/>
    <property type="molecule type" value="Genomic_DNA"/>
</dbReference>
<reference evidence="1" key="1">
    <citation type="submission" date="2023-10" db="EMBL/GenBank/DDBJ databases">
        <title>Genome assembly of Pristionchus species.</title>
        <authorList>
            <person name="Yoshida K."/>
            <person name="Sommer R.J."/>
        </authorList>
    </citation>
    <scope>NUCLEOTIDE SEQUENCE</scope>
    <source>
        <strain evidence="1">RS5133</strain>
    </source>
</reference>
<evidence type="ECO:0000313" key="1">
    <source>
        <dbReference type="EMBL" id="GMT35438.1"/>
    </source>
</evidence>
<feature type="non-terminal residue" evidence="1">
    <location>
        <position position="1"/>
    </location>
</feature>
<name>A0AAV5WXJ5_9BILA</name>
<dbReference type="AlphaFoldDB" id="A0AAV5WXJ5"/>
<sequence>LLRLFAFIHSPHEMIRLKAAFAALQFVAEAYAFYIARRCHSYIKFTADSLDEKDAEMAVAVATTGNPLQGCSLSSEFHEMRRVPSLIVKGRSSLGPSPLSLPAVHCHNGAMHTTRLANMQPQTDC</sequence>
<keyword evidence="2" id="KW-1185">Reference proteome</keyword>
<gene>
    <name evidence="1" type="ORF">PFISCL1PPCAC_26735</name>
</gene>
<comment type="caution">
    <text evidence="1">The sequence shown here is derived from an EMBL/GenBank/DDBJ whole genome shotgun (WGS) entry which is preliminary data.</text>
</comment>
<organism evidence="1 2">
    <name type="scientific">Pristionchus fissidentatus</name>
    <dbReference type="NCBI Taxonomy" id="1538716"/>
    <lineage>
        <taxon>Eukaryota</taxon>
        <taxon>Metazoa</taxon>
        <taxon>Ecdysozoa</taxon>
        <taxon>Nematoda</taxon>
        <taxon>Chromadorea</taxon>
        <taxon>Rhabditida</taxon>
        <taxon>Rhabditina</taxon>
        <taxon>Diplogasteromorpha</taxon>
        <taxon>Diplogasteroidea</taxon>
        <taxon>Neodiplogasteridae</taxon>
        <taxon>Pristionchus</taxon>
    </lineage>
</organism>
<evidence type="ECO:0000313" key="2">
    <source>
        <dbReference type="Proteomes" id="UP001432322"/>
    </source>
</evidence>